<dbReference type="AlphaFoldDB" id="A0A1M2V5N9"/>
<keyword evidence="7" id="KW-1185">Reference proteome</keyword>
<dbReference type="GO" id="GO:0046872">
    <property type="term" value="F:metal ion binding"/>
    <property type="evidence" value="ECO:0007669"/>
    <property type="project" value="UniProtKB-KW"/>
</dbReference>
<dbReference type="EC" id="2.1.1.-" evidence="5"/>
<protein>
    <recommendedName>
        <fullName evidence="5">Ubiquinone biosynthesis O-methyltransferase, mitochondrial</fullName>
    </recommendedName>
    <alternativeName>
        <fullName evidence="5">3-demethylubiquinol 3-O-methyltransferase</fullName>
        <ecNumber evidence="5">2.1.1.64</ecNumber>
    </alternativeName>
    <alternativeName>
        <fullName evidence="5">3-demethylubiquinone 3-O-methyltransferase</fullName>
        <ecNumber evidence="5">2.1.1.-</ecNumber>
    </alternativeName>
    <alternativeName>
        <fullName evidence="5">Polyprenyldihydroxybenzoate methyltransferase</fullName>
        <ecNumber evidence="5">2.1.1.114</ecNumber>
    </alternativeName>
</protein>
<dbReference type="GO" id="GO:0032259">
    <property type="term" value="P:methylation"/>
    <property type="evidence" value="ECO:0007669"/>
    <property type="project" value="UniProtKB-KW"/>
</dbReference>
<keyword evidence="6" id="KW-0830">Ubiquinone</keyword>
<dbReference type="GO" id="GO:0010420">
    <property type="term" value="F:polyprenyldihydroxybenzoate methyltransferase activity"/>
    <property type="evidence" value="ECO:0007669"/>
    <property type="project" value="UniProtKB-UniRule"/>
</dbReference>
<dbReference type="HAMAP" id="MF_00472">
    <property type="entry name" value="UbiG"/>
    <property type="match status" value="1"/>
</dbReference>
<comment type="caution">
    <text evidence="6">The sequence shown here is derived from an EMBL/GenBank/DDBJ whole genome shotgun (WGS) entry which is preliminary data.</text>
</comment>
<gene>
    <name evidence="5" type="primary">COQ3</name>
    <name evidence="6" type="ORF">TRAPUB_6568</name>
</gene>
<comment type="subunit">
    <text evidence="5">Component of a multi-subunit COQ enzyme complex, composed of at least COQ3, COQ4, COQ5, COQ6, COQ7 and COQ9.</text>
</comment>
<accession>A0A1M2V5N9</accession>
<dbReference type="Gene3D" id="3.40.50.150">
    <property type="entry name" value="Vaccinia Virus protein VP39"/>
    <property type="match status" value="1"/>
</dbReference>
<dbReference type="OrthoDB" id="3265906at2759"/>
<dbReference type="UniPathway" id="UPA00232"/>
<keyword evidence="5" id="KW-0999">Mitochondrion inner membrane</keyword>
<dbReference type="GO" id="GO:0061542">
    <property type="term" value="F:3-demethylubiquinol 3-O-methyltransferase activity"/>
    <property type="evidence" value="ECO:0007669"/>
    <property type="project" value="UniProtKB-UniRule"/>
</dbReference>
<dbReference type="STRING" id="154538.A0A1M2V5N9"/>
<sequence length="344" mass="37303">MSRLGRVSRANALRPCRPARVVPGGRLYLSTASSFGGSQSSVNPDEIAHFSRLSQQWWDERGEFGLLHKMNPVRMQFIRNKMLEIQREDGESRVNEAQPLSGLDVVDVGCGGGLLSETLARLGGRTLGIDASSSNIGIASLHAAADPALAPSTSGTGNSGRGGLTFEHTSVEDLLAQRGPASFDIVCSMEVIEHVDNPRAFLTNCAALVKPGGHLFLSTIARTPLSYFLTIFAAEQVLRLVTPGTHTHSKYINPEEMTEFFLSTPLPPDDVAALDSAPAGSRTASRPWISRLYGGAPLRTEAEIRGMVYVPWKGEWMLVPRGAPGASVWAEACNYLFWVRRPFE</sequence>
<evidence type="ECO:0000256" key="1">
    <source>
        <dbReference type="ARBA" id="ARBA00022603"/>
    </source>
</evidence>
<comment type="similarity">
    <text evidence="5">Belongs to the class I-like SAM-binding methyltransferase superfamily. UbiG/COQ3 family.</text>
</comment>
<name>A0A1M2V5N9_TRAPU</name>
<keyword evidence="5" id="KW-0472">Membrane</keyword>
<comment type="catalytic activity">
    <reaction evidence="5">
        <text>a 3,4-dihydroxy-5-(all-trans-polyprenyl)benzoate + S-adenosyl-L-methionine = a 4-hydroxy-3-methoxy-5-(all-trans-polyprenyl)benzoate + S-adenosyl-L-homocysteine + H(+)</text>
        <dbReference type="Rhea" id="RHEA:44452"/>
        <dbReference type="Rhea" id="RHEA-COMP:10930"/>
        <dbReference type="Rhea" id="RHEA-COMP:10931"/>
        <dbReference type="ChEBI" id="CHEBI:15378"/>
        <dbReference type="ChEBI" id="CHEBI:57856"/>
        <dbReference type="ChEBI" id="CHEBI:59789"/>
        <dbReference type="ChEBI" id="CHEBI:64694"/>
        <dbReference type="ChEBI" id="CHEBI:84443"/>
        <dbReference type="EC" id="2.1.1.114"/>
    </reaction>
</comment>
<dbReference type="SUPFAM" id="SSF53335">
    <property type="entry name" value="S-adenosyl-L-methionine-dependent methyltransferases"/>
    <property type="match status" value="1"/>
</dbReference>
<comment type="subcellular location">
    <subcellularLocation>
        <location evidence="5">Mitochondrion inner membrane</location>
        <topology evidence="5">Peripheral membrane protein</topology>
        <orientation evidence="5">Matrix side</orientation>
    </subcellularLocation>
</comment>
<dbReference type="NCBIfam" id="TIGR01983">
    <property type="entry name" value="UbiG"/>
    <property type="match status" value="1"/>
</dbReference>
<dbReference type="Pfam" id="PF13489">
    <property type="entry name" value="Methyltransf_23"/>
    <property type="match status" value="1"/>
</dbReference>
<dbReference type="OMA" id="LASRWWD"/>
<feature type="binding site" evidence="5">
    <location>
        <position position="189"/>
    </location>
    <ligand>
        <name>S-adenosyl-L-methionine</name>
        <dbReference type="ChEBI" id="CHEBI:59789"/>
    </ligand>
</feature>
<evidence type="ECO:0000256" key="3">
    <source>
        <dbReference type="ARBA" id="ARBA00022688"/>
    </source>
</evidence>
<comment type="cofactor">
    <cofactor evidence="5">
        <name>Mg(2+)</name>
        <dbReference type="ChEBI" id="CHEBI:18420"/>
    </cofactor>
</comment>
<dbReference type="PANTHER" id="PTHR43464:SF19">
    <property type="entry name" value="UBIQUINONE BIOSYNTHESIS O-METHYLTRANSFERASE, MITOCHONDRIAL"/>
    <property type="match status" value="1"/>
</dbReference>
<evidence type="ECO:0000256" key="5">
    <source>
        <dbReference type="HAMAP-Rule" id="MF_03190"/>
    </source>
</evidence>
<dbReference type="GO" id="GO:0031314">
    <property type="term" value="C:extrinsic component of mitochondrial inner membrane"/>
    <property type="evidence" value="ECO:0007669"/>
    <property type="project" value="UniProtKB-UniRule"/>
</dbReference>
<keyword evidence="1 5" id="KW-0489">Methyltransferase</keyword>
<comment type="pathway">
    <text evidence="5">Cofactor biosynthesis; ubiquinone biosynthesis.</text>
</comment>
<keyword evidence="5" id="KW-0496">Mitochondrion</keyword>
<evidence type="ECO:0000256" key="2">
    <source>
        <dbReference type="ARBA" id="ARBA00022679"/>
    </source>
</evidence>
<dbReference type="EMBL" id="MNAD01001644">
    <property type="protein sequence ID" value="OJT02898.1"/>
    <property type="molecule type" value="Genomic_DNA"/>
</dbReference>
<feature type="binding site" evidence="5">
    <location>
        <position position="109"/>
    </location>
    <ligand>
        <name>S-adenosyl-L-methionine</name>
        <dbReference type="ChEBI" id="CHEBI:59789"/>
    </ligand>
</feature>
<feature type="binding site" evidence="5">
    <location>
        <position position="194"/>
    </location>
    <ligand>
        <name>Mg(2+)</name>
        <dbReference type="ChEBI" id="CHEBI:18420"/>
    </ligand>
</feature>
<proteinExistence type="inferred from homology"/>
<keyword evidence="2 5" id="KW-0808">Transferase</keyword>
<feature type="binding site" evidence="5">
    <location>
        <position position="130"/>
    </location>
    <ligand>
        <name>S-adenosyl-L-methionine</name>
        <dbReference type="ChEBI" id="CHEBI:59789"/>
    </ligand>
</feature>
<keyword evidence="5" id="KW-0460">Magnesium</keyword>
<evidence type="ECO:0000313" key="6">
    <source>
        <dbReference type="EMBL" id="OJT02898.1"/>
    </source>
</evidence>
<dbReference type="PANTHER" id="PTHR43464">
    <property type="entry name" value="METHYLTRANSFERASE"/>
    <property type="match status" value="1"/>
</dbReference>
<evidence type="ECO:0000313" key="7">
    <source>
        <dbReference type="Proteomes" id="UP000184267"/>
    </source>
</evidence>
<feature type="binding site" evidence="5">
    <location>
        <position position="190"/>
    </location>
    <ligand>
        <name>Mg(2+)</name>
        <dbReference type="ChEBI" id="CHEBI:18420"/>
    </ligand>
</feature>
<dbReference type="Proteomes" id="UP000184267">
    <property type="component" value="Unassembled WGS sequence"/>
</dbReference>
<feature type="binding site" evidence="5">
    <location>
        <position position="193"/>
    </location>
    <ligand>
        <name>Mg(2+)</name>
        <dbReference type="ChEBI" id="CHEBI:18420"/>
    </ligand>
</feature>
<comment type="catalytic activity">
    <reaction evidence="5">
        <text>a 3-demethylubiquinone + S-adenosyl-L-methionine = a ubiquinone + S-adenosyl-L-homocysteine</text>
        <dbReference type="Rhea" id="RHEA:81215"/>
        <dbReference type="Rhea" id="RHEA-COMP:9565"/>
        <dbReference type="Rhea" id="RHEA-COMP:19654"/>
        <dbReference type="ChEBI" id="CHEBI:16389"/>
        <dbReference type="ChEBI" id="CHEBI:57856"/>
        <dbReference type="ChEBI" id="CHEBI:59789"/>
        <dbReference type="ChEBI" id="CHEBI:231825"/>
    </reaction>
</comment>
<feature type="binding site" evidence="5">
    <location>
        <position position="74"/>
    </location>
    <ligand>
        <name>S-adenosyl-L-methionine</name>
        <dbReference type="ChEBI" id="CHEBI:59789"/>
    </ligand>
</feature>
<reference evidence="6 7" key="1">
    <citation type="submission" date="2016-10" db="EMBL/GenBank/DDBJ databases">
        <title>Genome sequence of the basidiomycete white-rot fungus Trametes pubescens.</title>
        <authorList>
            <person name="Makela M.R."/>
            <person name="Granchi Z."/>
            <person name="Peng M."/>
            <person name="De Vries R.P."/>
            <person name="Grigoriev I."/>
            <person name="Riley R."/>
            <person name="Hilden K."/>
        </authorList>
    </citation>
    <scope>NUCLEOTIDE SEQUENCE [LARGE SCALE GENOMIC DNA]</scope>
    <source>
        <strain evidence="6 7">FBCC735</strain>
    </source>
</reference>
<organism evidence="6 7">
    <name type="scientific">Trametes pubescens</name>
    <name type="common">White-rot fungus</name>
    <dbReference type="NCBI Taxonomy" id="154538"/>
    <lineage>
        <taxon>Eukaryota</taxon>
        <taxon>Fungi</taxon>
        <taxon>Dikarya</taxon>
        <taxon>Basidiomycota</taxon>
        <taxon>Agaricomycotina</taxon>
        <taxon>Agaricomycetes</taxon>
        <taxon>Polyporales</taxon>
        <taxon>Polyporaceae</taxon>
        <taxon>Trametes</taxon>
    </lineage>
</organism>
<dbReference type="InterPro" id="IPR029063">
    <property type="entry name" value="SAM-dependent_MTases_sf"/>
</dbReference>
<comment type="function">
    <text evidence="5">O-methyltransferase required for two non-consecutive steps during ubiquinone biosynthesis. Catalyzes the 2 O-methylation of 3,4-dihydroxy-5-(all-trans-polyprenyl)benzoic acid into 4-hydroxy-3-methoxy-5-(all-trans-polyprenyl)benzoic acid. Also catalyzes the last step of ubiquinone biosynthesis by mediating methylation of 3-demethylubiquinone into ubiquinone. Also able to mediate the methylation of 3-demethylubiquinol into ubiquinol.</text>
</comment>
<evidence type="ECO:0000256" key="4">
    <source>
        <dbReference type="ARBA" id="ARBA00022691"/>
    </source>
</evidence>
<dbReference type="EC" id="2.1.1.64" evidence="5"/>
<keyword evidence="5" id="KW-0479">Metal-binding</keyword>
<dbReference type="InterPro" id="IPR010233">
    <property type="entry name" value="UbiG_MeTrfase"/>
</dbReference>
<keyword evidence="3 5" id="KW-0831">Ubiquinone biosynthesis</keyword>
<dbReference type="EC" id="2.1.1.114" evidence="5"/>
<keyword evidence="4 5" id="KW-0949">S-adenosyl-L-methionine</keyword>
<dbReference type="CDD" id="cd02440">
    <property type="entry name" value="AdoMet_MTases"/>
    <property type="match status" value="1"/>
</dbReference>
<comment type="catalytic activity">
    <reaction evidence="5">
        <text>a 3-demethylubiquinol + S-adenosyl-L-methionine = a ubiquinol + S-adenosyl-L-homocysteine + H(+)</text>
        <dbReference type="Rhea" id="RHEA:44380"/>
        <dbReference type="Rhea" id="RHEA-COMP:9566"/>
        <dbReference type="Rhea" id="RHEA-COMP:10914"/>
        <dbReference type="ChEBI" id="CHEBI:15378"/>
        <dbReference type="ChEBI" id="CHEBI:17976"/>
        <dbReference type="ChEBI" id="CHEBI:57856"/>
        <dbReference type="ChEBI" id="CHEBI:59789"/>
        <dbReference type="ChEBI" id="CHEBI:84422"/>
        <dbReference type="EC" id="2.1.1.64"/>
    </reaction>
</comment>
<dbReference type="GO" id="GO:0120537">
    <property type="term" value="F:3-demethylubiquinone 3-O-methyltransferase activity"/>
    <property type="evidence" value="ECO:0007669"/>
    <property type="project" value="RHEA"/>
</dbReference>